<evidence type="ECO:0000313" key="1">
    <source>
        <dbReference type="EMBL" id="MBB2148784.1"/>
    </source>
</evidence>
<dbReference type="EMBL" id="WNXC01000001">
    <property type="protein sequence ID" value="MBB2148784.1"/>
    <property type="molecule type" value="Genomic_DNA"/>
</dbReference>
<dbReference type="RefSeq" id="WP_182955095.1">
    <property type="nucleotide sequence ID" value="NZ_WNXC01000001.1"/>
</dbReference>
<keyword evidence="2" id="KW-1185">Reference proteome</keyword>
<gene>
    <name evidence="1" type="ORF">GM920_07655</name>
</gene>
<proteinExistence type="predicted"/>
<reference evidence="1 2" key="1">
    <citation type="submission" date="2019-11" db="EMBL/GenBank/DDBJ databases">
        <title>Description of Pedobacter sp. LMG 31462T.</title>
        <authorList>
            <person name="Carlier A."/>
            <person name="Qi S."/>
            <person name="Vandamme P."/>
        </authorList>
    </citation>
    <scope>NUCLEOTIDE SEQUENCE [LARGE SCALE GENOMIC DNA]</scope>
    <source>
        <strain evidence="1 2">LMG 31462</strain>
    </source>
</reference>
<protein>
    <submittedName>
        <fullName evidence="1">Uncharacterized protein</fullName>
    </submittedName>
</protein>
<organism evidence="1 2">
    <name type="scientific">Pedobacter gandavensis</name>
    <dbReference type="NCBI Taxonomy" id="2679963"/>
    <lineage>
        <taxon>Bacteria</taxon>
        <taxon>Pseudomonadati</taxon>
        <taxon>Bacteroidota</taxon>
        <taxon>Sphingobacteriia</taxon>
        <taxon>Sphingobacteriales</taxon>
        <taxon>Sphingobacteriaceae</taxon>
        <taxon>Pedobacter</taxon>
    </lineage>
</organism>
<accession>A0ABR6EVE2</accession>
<dbReference type="Proteomes" id="UP000636110">
    <property type="component" value="Unassembled WGS sequence"/>
</dbReference>
<comment type="caution">
    <text evidence="1">The sequence shown here is derived from an EMBL/GenBank/DDBJ whole genome shotgun (WGS) entry which is preliminary data.</text>
</comment>
<sequence length="301" mass="33232">MMYGLKNVSLTEFGFVPGIQDKSNLALSGFLNMPSRLGKTFHDWAGEAGIEPYVSADEIFFGGRDLMLSGFIQGIDRDDCESKRRGLIALIDGFTDLVPLESKWGTFDVLVSGQIKAEFLHKTLLKLEIPFREPQPDLSGVLPAGSSSEFGIDGISFKDLGGYLLELSGDRRTRPTPKAGQFTAYGKEGYQITNPGVSELEIKLFIKQPTYSEFKKKIQSLYKLFASPGLRNLTAHNDKLRSFFVKDGFVVDTIYSRSDCFIGMVTCKLTEAGTPGNMQSLLDDLGYLVTDSDGNTIKIKL</sequence>
<evidence type="ECO:0000313" key="2">
    <source>
        <dbReference type="Proteomes" id="UP000636110"/>
    </source>
</evidence>
<name>A0ABR6EVE2_9SPHI</name>